<keyword evidence="3 9" id="KW-0812">Transmembrane</keyword>
<accession>A0A4T0WUZ1</accession>
<dbReference type="Gene3D" id="1.50.40.10">
    <property type="entry name" value="Mitochondrial carrier domain"/>
    <property type="match status" value="1"/>
</dbReference>
<keyword evidence="4" id="KW-0677">Repeat</keyword>
<dbReference type="OrthoDB" id="1924968at2759"/>
<dbReference type="PANTHER" id="PTHR46181:SF3">
    <property type="entry name" value="MITOCHONDRIAL GLYCINE TRANSPORTER"/>
    <property type="match status" value="1"/>
</dbReference>
<dbReference type="Proteomes" id="UP000307173">
    <property type="component" value="Unassembled WGS sequence"/>
</dbReference>
<dbReference type="PRINTS" id="PR00926">
    <property type="entry name" value="MITOCARRIER"/>
</dbReference>
<evidence type="ECO:0000256" key="2">
    <source>
        <dbReference type="ARBA" id="ARBA00022448"/>
    </source>
</evidence>
<name>A0A4T0WUZ1_9ASCO</name>
<evidence type="ECO:0000256" key="6">
    <source>
        <dbReference type="ARBA" id="ARBA00022989"/>
    </source>
</evidence>
<keyword evidence="12" id="KW-1185">Reference proteome</keyword>
<dbReference type="InterPro" id="IPR018108">
    <property type="entry name" value="MCP_transmembrane"/>
</dbReference>
<evidence type="ECO:0000256" key="10">
    <source>
        <dbReference type="RuleBase" id="RU000488"/>
    </source>
</evidence>
<protein>
    <recommendedName>
        <fullName evidence="13">Solute carrier family 25 member 38 homolog</fullName>
    </recommendedName>
</protein>
<evidence type="ECO:0000256" key="3">
    <source>
        <dbReference type="ARBA" id="ARBA00022692"/>
    </source>
</evidence>
<comment type="subcellular location">
    <subcellularLocation>
        <location evidence="1">Mitochondrion inner membrane</location>
        <topology evidence="1">Multi-pass membrane protein</topology>
    </subcellularLocation>
</comment>
<dbReference type="InterPro" id="IPR023395">
    <property type="entry name" value="MCP_dom_sf"/>
</dbReference>
<evidence type="ECO:0000256" key="7">
    <source>
        <dbReference type="ARBA" id="ARBA00023128"/>
    </source>
</evidence>
<dbReference type="GO" id="GO:0015187">
    <property type="term" value="F:glycine transmembrane transporter activity"/>
    <property type="evidence" value="ECO:0007669"/>
    <property type="project" value="TreeGrafter"/>
</dbReference>
<organism evidence="11 12">
    <name type="scientific">Pichia inconspicua</name>
    <dbReference type="NCBI Taxonomy" id="52247"/>
    <lineage>
        <taxon>Eukaryota</taxon>
        <taxon>Fungi</taxon>
        <taxon>Dikarya</taxon>
        <taxon>Ascomycota</taxon>
        <taxon>Saccharomycotina</taxon>
        <taxon>Pichiomycetes</taxon>
        <taxon>Pichiales</taxon>
        <taxon>Pichiaceae</taxon>
        <taxon>Pichia</taxon>
    </lineage>
</organism>
<keyword evidence="2 10" id="KW-0813">Transport</keyword>
<feature type="repeat" description="Solcar" evidence="9">
    <location>
        <begin position="7"/>
        <end position="86"/>
    </location>
</feature>
<sequence>MSDSKGTKTTRHLVAGFSGGLTSAVCLQPLDLLKTRVQQSENRSLLYALKNISGLQELWRGTLPSALRTSVGSALYLSTLHIGRSYLARLKETEKPLFNVSSKLPKLSAYENVSVGMISRTVVGFLTMPITVIKVRFESDLYQYKSMKEAIVDIFRSSGLKGFFRGFGATCLRDAPYAGLYISSYEQLKSILPSLLELSVEGNELGHVSSGIINSTSAIVAAVFSTTVTAPFDTIKTRMQLRSKTYRTFTETTKKLYAENWTQFFNGLSLRLKNDKTTFKKISPHHELEYFKEHMLNNYKTRISHCIAGNALREYLKERLDFVVSSYANQRSKISKVLIQQPVVFNAAGSSDENVSDEDEEEF</sequence>
<evidence type="ECO:0000256" key="9">
    <source>
        <dbReference type="PROSITE-ProRule" id="PRU00282"/>
    </source>
</evidence>
<evidence type="ECO:0000313" key="12">
    <source>
        <dbReference type="Proteomes" id="UP000307173"/>
    </source>
</evidence>
<feature type="repeat" description="Solcar" evidence="9">
    <location>
        <begin position="209"/>
        <end position="291"/>
    </location>
</feature>
<evidence type="ECO:0000256" key="5">
    <source>
        <dbReference type="ARBA" id="ARBA00022792"/>
    </source>
</evidence>
<dbReference type="GO" id="GO:1904983">
    <property type="term" value="P:glycine import into mitochondrion"/>
    <property type="evidence" value="ECO:0007669"/>
    <property type="project" value="TreeGrafter"/>
</dbReference>
<dbReference type="InterPro" id="IPR002067">
    <property type="entry name" value="MCP"/>
</dbReference>
<evidence type="ECO:0000313" key="11">
    <source>
        <dbReference type="EMBL" id="TID13555.1"/>
    </source>
</evidence>
<dbReference type="Pfam" id="PF00153">
    <property type="entry name" value="Mito_carr"/>
    <property type="match status" value="3"/>
</dbReference>
<keyword evidence="5" id="KW-0999">Mitochondrion inner membrane</keyword>
<gene>
    <name evidence="11" type="ORF">CANINC_004913</name>
</gene>
<feature type="repeat" description="Solcar" evidence="9">
    <location>
        <begin position="107"/>
        <end position="191"/>
    </location>
</feature>
<reference evidence="11 12" key="1">
    <citation type="journal article" date="2019" name="Front. Genet.">
        <title>Whole-Genome Sequencing of the Opportunistic Yeast Pathogen Candida inconspicua Uncovers Its Hybrid Origin.</title>
        <authorList>
            <person name="Mixao V."/>
            <person name="Hansen A.P."/>
            <person name="Saus E."/>
            <person name="Boekhout T."/>
            <person name="Lass-Florl C."/>
            <person name="Gabaldon T."/>
        </authorList>
    </citation>
    <scope>NUCLEOTIDE SEQUENCE [LARGE SCALE GENOMIC DNA]</scope>
    <source>
        <strain evidence="11 12">CBS 180</strain>
    </source>
</reference>
<evidence type="ECO:0000256" key="1">
    <source>
        <dbReference type="ARBA" id="ARBA00004448"/>
    </source>
</evidence>
<evidence type="ECO:0000256" key="4">
    <source>
        <dbReference type="ARBA" id="ARBA00022737"/>
    </source>
</evidence>
<dbReference type="SUPFAM" id="SSF103506">
    <property type="entry name" value="Mitochondrial carrier"/>
    <property type="match status" value="1"/>
</dbReference>
<dbReference type="AlphaFoldDB" id="A0A4T0WUZ1"/>
<dbReference type="STRING" id="52247.A0A4T0WUZ1"/>
<comment type="similarity">
    <text evidence="10">Belongs to the mitochondrial carrier (TC 2.A.29) family.</text>
</comment>
<dbReference type="EMBL" id="SELW01000677">
    <property type="protein sequence ID" value="TID13555.1"/>
    <property type="molecule type" value="Genomic_DNA"/>
</dbReference>
<dbReference type="PANTHER" id="PTHR46181">
    <property type="entry name" value="MITOCHONDRIAL GLYCINE TRANSPORTER"/>
    <property type="match status" value="1"/>
</dbReference>
<proteinExistence type="inferred from homology"/>
<dbReference type="PROSITE" id="PS50920">
    <property type="entry name" value="SOLCAR"/>
    <property type="match status" value="3"/>
</dbReference>
<evidence type="ECO:0008006" key="13">
    <source>
        <dbReference type="Google" id="ProtNLM"/>
    </source>
</evidence>
<comment type="caution">
    <text evidence="11">The sequence shown here is derived from an EMBL/GenBank/DDBJ whole genome shotgun (WGS) entry which is preliminary data.</text>
</comment>
<keyword evidence="7" id="KW-0496">Mitochondrion</keyword>
<keyword evidence="8 9" id="KW-0472">Membrane</keyword>
<keyword evidence="6" id="KW-1133">Transmembrane helix</keyword>
<dbReference type="GO" id="GO:0005743">
    <property type="term" value="C:mitochondrial inner membrane"/>
    <property type="evidence" value="ECO:0007669"/>
    <property type="project" value="UniProtKB-SubCell"/>
</dbReference>
<evidence type="ECO:0000256" key="8">
    <source>
        <dbReference type="ARBA" id="ARBA00023136"/>
    </source>
</evidence>